<evidence type="ECO:0000313" key="2">
    <source>
        <dbReference type="Proteomes" id="UP000276133"/>
    </source>
</evidence>
<keyword evidence="2" id="KW-1185">Reference proteome</keyword>
<reference evidence="1 2" key="1">
    <citation type="journal article" date="2018" name="Sci. Rep.">
        <title>Genomic signatures of local adaptation to the degree of environmental predictability in rotifers.</title>
        <authorList>
            <person name="Franch-Gras L."/>
            <person name="Hahn C."/>
            <person name="Garcia-Roger E.M."/>
            <person name="Carmona M.J."/>
            <person name="Serra M."/>
            <person name="Gomez A."/>
        </authorList>
    </citation>
    <scope>NUCLEOTIDE SEQUENCE [LARGE SCALE GENOMIC DNA]</scope>
    <source>
        <strain evidence="1">HYR1</strain>
    </source>
</reference>
<dbReference type="EMBL" id="REGN01001970">
    <property type="protein sequence ID" value="RNA31213.1"/>
    <property type="molecule type" value="Genomic_DNA"/>
</dbReference>
<proteinExistence type="predicted"/>
<dbReference type="AlphaFoldDB" id="A0A3M7S5W4"/>
<sequence length="61" mass="6573">MAKKFPSLDTILFFLTPGLYRVGICWTGGGSLSPTTSSASLMILISVFWPTRSSMSEGLIT</sequence>
<dbReference type="Proteomes" id="UP000276133">
    <property type="component" value="Unassembled WGS sequence"/>
</dbReference>
<organism evidence="1 2">
    <name type="scientific">Brachionus plicatilis</name>
    <name type="common">Marine rotifer</name>
    <name type="synonym">Brachionus muelleri</name>
    <dbReference type="NCBI Taxonomy" id="10195"/>
    <lineage>
        <taxon>Eukaryota</taxon>
        <taxon>Metazoa</taxon>
        <taxon>Spiralia</taxon>
        <taxon>Gnathifera</taxon>
        <taxon>Rotifera</taxon>
        <taxon>Eurotatoria</taxon>
        <taxon>Monogononta</taxon>
        <taxon>Pseudotrocha</taxon>
        <taxon>Ploima</taxon>
        <taxon>Brachionidae</taxon>
        <taxon>Brachionus</taxon>
    </lineage>
</organism>
<evidence type="ECO:0000313" key="1">
    <source>
        <dbReference type="EMBL" id="RNA31213.1"/>
    </source>
</evidence>
<gene>
    <name evidence="1" type="ORF">BpHYR1_049035</name>
</gene>
<protein>
    <submittedName>
        <fullName evidence="1">Uncharacterized protein</fullName>
    </submittedName>
</protein>
<accession>A0A3M7S5W4</accession>
<name>A0A3M7S5W4_BRAPC</name>
<comment type="caution">
    <text evidence="1">The sequence shown here is derived from an EMBL/GenBank/DDBJ whole genome shotgun (WGS) entry which is preliminary data.</text>
</comment>